<organism evidence="2 3">
    <name type="scientific">Ostreibacterium oceani</name>
    <dbReference type="NCBI Taxonomy" id="2654998"/>
    <lineage>
        <taxon>Bacteria</taxon>
        <taxon>Pseudomonadati</taxon>
        <taxon>Pseudomonadota</taxon>
        <taxon>Gammaproteobacteria</taxon>
        <taxon>Cardiobacteriales</taxon>
        <taxon>Ostreibacteriaceae</taxon>
        <taxon>Ostreibacterium</taxon>
    </lineage>
</organism>
<feature type="transmembrane region" description="Helical" evidence="1">
    <location>
        <begin position="76"/>
        <end position="96"/>
    </location>
</feature>
<feature type="transmembrane region" description="Helical" evidence="1">
    <location>
        <begin position="52"/>
        <end position="70"/>
    </location>
</feature>
<comment type="caution">
    <text evidence="2">The sequence shown here is derived from an EMBL/GenBank/DDBJ whole genome shotgun (WGS) entry which is preliminary data.</text>
</comment>
<keyword evidence="1" id="KW-0812">Transmembrane</keyword>
<keyword evidence="1" id="KW-1133">Transmembrane helix</keyword>
<evidence type="ECO:0000313" key="3">
    <source>
        <dbReference type="Proteomes" id="UP000471298"/>
    </source>
</evidence>
<dbReference type="Proteomes" id="UP000471298">
    <property type="component" value="Unassembled WGS sequence"/>
</dbReference>
<dbReference type="RefSeq" id="WP_152808824.1">
    <property type="nucleotide sequence ID" value="NZ_WHNW01000002.1"/>
</dbReference>
<keyword evidence="3" id="KW-1185">Reference proteome</keyword>
<sequence>MQNKWLVLIIPVLLIGYGISQSWSAIFYPIVVIVFMAYFLLDLARDFITYRLVYHVVFIVSLFIYLVIDYALADNLFFFCMFFWILVNLIYGMFYFLRTSIITRRYSVSLKTLFDLFPIVIYGVMILVSSSDARVIENNLRHNDAIKNCIANNCSAQSIEVTQGVTTILLRINKREECYSVTSYFSWPSIKNMSVGCPDI</sequence>
<gene>
    <name evidence="2" type="ORF">GCU85_01975</name>
</gene>
<reference evidence="2 3" key="1">
    <citation type="submission" date="2019-10" db="EMBL/GenBank/DDBJ databases">
        <title>Cardiobacteriales fam. a chemoheterotrophic member of the order Cardiobacteriales, and proposal of Cardiobacteriales fam. nov.</title>
        <authorList>
            <person name="Wang C."/>
        </authorList>
    </citation>
    <scope>NUCLEOTIDE SEQUENCE [LARGE SCALE GENOMIC DNA]</scope>
    <source>
        <strain evidence="2 3">ML27</strain>
    </source>
</reference>
<feature type="transmembrane region" description="Helical" evidence="1">
    <location>
        <begin position="108"/>
        <end position="128"/>
    </location>
</feature>
<name>A0A6N7EU55_9GAMM</name>
<proteinExistence type="predicted"/>
<keyword evidence="1" id="KW-0472">Membrane</keyword>
<dbReference type="EMBL" id="WHNW01000002">
    <property type="protein sequence ID" value="MPV85503.1"/>
    <property type="molecule type" value="Genomic_DNA"/>
</dbReference>
<dbReference type="InParanoid" id="A0A6N7EU55"/>
<dbReference type="AlphaFoldDB" id="A0A6N7EU55"/>
<evidence type="ECO:0000256" key="1">
    <source>
        <dbReference type="SAM" id="Phobius"/>
    </source>
</evidence>
<evidence type="ECO:0000313" key="2">
    <source>
        <dbReference type="EMBL" id="MPV85503.1"/>
    </source>
</evidence>
<accession>A0A6N7EU55</accession>
<protein>
    <submittedName>
        <fullName evidence="2">Uncharacterized protein</fullName>
    </submittedName>
</protein>
<feature type="transmembrane region" description="Helical" evidence="1">
    <location>
        <begin position="5"/>
        <end position="20"/>
    </location>
</feature>